<dbReference type="RefSeq" id="WP_061917906.1">
    <property type="nucleotide sequence ID" value="NZ_DF967971.1"/>
</dbReference>
<dbReference type="Gene3D" id="1.10.10.10">
    <property type="entry name" value="Winged helix-like DNA-binding domain superfamily/Winged helix DNA-binding domain"/>
    <property type="match status" value="1"/>
</dbReference>
<feature type="transmembrane region" description="Helical" evidence="1">
    <location>
        <begin position="5"/>
        <end position="23"/>
    </location>
</feature>
<dbReference type="AlphaFoldDB" id="A0A0P6X2Q9"/>
<feature type="transmembrane region" description="Helical" evidence="1">
    <location>
        <begin position="29"/>
        <end position="47"/>
    </location>
</feature>
<evidence type="ECO:0008006" key="4">
    <source>
        <dbReference type="Google" id="ProtNLM"/>
    </source>
</evidence>
<reference evidence="2 3" key="1">
    <citation type="submission" date="2015-07" db="EMBL/GenBank/DDBJ databases">
        <title>Draft genome of Bellilinea caldifistulae DSM 17877.</title>
        <authorList>
            <person name="Hemp J."/>
            <person name="Ward L.M."/>
            <person name="Pace L.A."/>
            <person name="Fischer W.W."/>
        </authorList>
    </citation>
    <scope>NUCLEOTIDE SEQUENCE [LARGE SCALE GENOMIC DNA]</scope>
    <source>
        <strain evidence="2 3">GOMI-1</strain>
    </source>
</reference>
<accession>A0A0P6X2Q9</accession>
<sequence length="167" mass="18129">MAASLVGVYLVSTIGLTVLLDIYPDLARYAPALFPILALVGAVNLALCSGHRRRLAGIAQDRAERKAERQAVRPTTGSLTELLASNAASNTVTPDSSLVKARQARAVIQGNRMDNLLTLFRDNPTIGVTDAARTLNMSRQMVYSYLERLETEGRIRRNGHGVKIIKG</sequence>
<dbReference type="EMBL" id="LGHJ01000019">
    <property type="protein sequence ID" value="KPL73969.1"/>
    <property type="molecule type" value="Genomic_DNA"/>
</dbReference>
<dbReference type="InterPro" id="IPR036390">
    <property type="entry name" value="WH_DNA-bd_sf"/>
</dbReference>
<keyword evidence="1" id="KW-0812">Transmembrane</keyword>
<proteinExistence type="predicted"/>
<protein>
    <recommendedName>
        <fullName evidence="4">HTH iclR-type domain-containing protein</fullName>
    </recommendedName>
</protein>
<comment type="caution">
    <text evidence="2">The sequence shown here is derived from an EMBL/GenBank/DDBJ whole genome shotgun (WGS) entry which is preliminary data.</text>
</comment>
<dbReference type="InterPro" id="IPR036388">
    <property type="entry name" value="WH-like_DNA-bd_sf"/>
</dbReference>
<evidence type="ECO:0000313" key="2">
    <source>
        <dbReference type="EMBL" id="KPL73969.1"/>
    </source>
</evidence>
<keyword evidence="1" id="KW-0472">Membrane</keyword>
<name>A0A0P6X2Q9_9CHLR</name>
<keyword evidence="1" id="KW-1133">Transmembrane helix</keyword>
<dbReference type="STRING" id="360411.AC812_14515"/>
<keyword evidence="3" id="KW-1185">Reference proteome</keyword>
<gene>
    <name evidence="2" type="ORF">AC812_14515</name>
</gene>
<dbReference type="SUPFAM" id="SSF46785">
    <property type="entry name" value="Winged helix' DNA-binding domain"/>
    <property type="match status" value="1"/>
</dbReference>
<evidence type="ECO:0000313" key="3">
    <source>
        <dbReference type="Proteomes" id="UP000050514"/>
    </source>
</evidence>
<dbReference type="Proteomes" id="UP000050514">
    <property type="component" value="Unassembled WGS sequence"/>
</dbReference>
<organism evidence="2 3">
    <name type="scientific">Bellilinea caldifistulae</name>
    <dbReference type="NCBI Taxonomy" id="360411"/>
    <lineage>
        <taxon>Bacteria</taxon>
        <taxon>Bacillati</taxon>
        <taxon>Chloroflexota</taxon>
        <taxon>Anaerolineae</taxon>
        <taxon>Anaerolineales</taxon>
        <taxon>Anaerolineaceae</taxon>
        <taxon>Bellilinea</taxon>
    </lineage>
</organism>
<dbReference type="OrthoDB" id="9809462at2"/>
<evidence type="ECO:0000256" key="1">
    <source>
        <dbReference type="SAM" id="Phobius"/>
    </source>
</evidence>
<dbReference type="PATRIC" id="fig|360411.5.peg.2606"/>